<evidence type="ECO:0000256" key="5">
    <source>
        <dbReference type="ARBA" id="ARBA00022833"/>
    </source>
</evidence>
<evidence type="ECO:0000313" key="11">
    <source>
        <dbReference type="Proteomes" id="UP000294613"/>
    </source>
</evidence>
<dbReference type="EMBL" id="SLZV01000028">
    <property type="protein sequence ID" value="TCS63700.1"/>
    <property type="molecule type" value="Genomic_DNA"/>
</dbReference>
<dbReference type="NCBIfam" id="TIGR00608">
    <property type="entry name" value="radc"/>
    <property type="match status" value="1"/>
</dbReference>
<evidence type="ECO:0000259" key="8">
    <source>
        <dbReference type="PROSITE" id="PS50249"/>
    </source>
</evidence>
<dbReference type="InterPro" id="IPR037518">
    <property type="entry name" value="MPN"/>
</dbReference>
<evidence type="ECO:0000313" key="9">
    <source>
        <dbReference type="EMBL" id="GBU06158.1"/>
    </source>
</evidence>
<dbReference type="NCBIfam" id="NF000642">
    <property type="entry name" value="PRK00024.1"/>
    <property type="match status" value="1"/>
</dbReference>
<dbReference type="GO" id="GO:0046872">
    <property type="term" value="F:metal ion binding"/>
    <property type="evidence" value="ECO:0007669"/>
    <property type="project" value="UniProtKB-KW"/>
</dbReference>
<keyword evidence="2" id="KW-0645">Protease</keyword>
<dbReference type="Proteomes" id="UP000294613">
    <property type="component" value="Unassembled WGS sequence"/>
</dbReference>
<dbReference type="Pfam" id="PF04002">
    <property type="entry name" value="RadC"/>
    <property type="match status" value="1"/>
</dbReference>
<dbReference type="PROSITE" id="PS01302">
    <property type="entry name" value="UPF0758"/>
    <property type="match status" value="1"/>
</dbReference>
<dbReference type="InterPro" id="IPR020891">
    <property type="entry name" value="UPF0758_CS"/>
</dbReference>
<reference evidence="9 12" key="1">
    <citation type="journal article" date="2018" name="Int. J. Syst. Evol. Microbiol.">
        <title>Draft Genome Sequence of Faecalimonas umbilicata JCM 30896T, an Acetate-Producing Bacterium Isolated from Human Feces.</title>
        <authorList>
            <person name="Sakamoto M."/>
            <person name="Ikeyama N."/>
            <person name="Yuki M."/>
            <person name="Ohkuma M."/>
        </authorList>
    </citation>
    <scope>NUCLEOTIDE SEQUENCE [LARGE SCALE GENOMIC DNA]</scope>
    <source>
        <strain evidence="9 12">EGH7</strain>
    </source>
</reference>
<dbReference type="GeneID" id="97507002"/>
<dbReference type="InterPro" id="IPR001405">
    <property type="entry name" value="UPF0758"/>
</dbReference>
<evidence type="ECO:0000256" key="2">
    <source>
        <dbReference type="ARBA" id="ARBA00022670"/>
    </source>
</evidence>
<evidence type="ECO:0000313" key="12">
    <source>
        <dbReference type="Proteomes" id="UP000702954"/>
    </source>
</evidence>
<dbReference type="PROSITE" id="PS50249">
    <property type="entry name" value="MPN"/>
    <property type="match status" value="1"/>
</dbReference>
<organism evidence="10 11">
    <name type="scientific">Faecalimonas umbilicata</name>
    <dbReference type="NCBI Taxonomy" id="1912855"/>
    <lineage>
        <taxon>Bacteria</taxon>
        <taxon>Bacillati</taxon>
        <taxon>Bacillota</taxon>
        <taxon>Clostridia</taxon>
        <taxon>Lachnospirales</taxon>
        <taxon>Lachnospiraceae</taxon>
        <taxon>Faecalimonas</taxon>
    </lineage>
</organism>
<keyword evidence="5" id="KW-0862">Zinc</keyword>
<keyword evidence="6" id="KW-0482">Metalloprotease</keyword>
<evidence type="ECO:0000313" key="10">
    <source>
        <dbReference type="EMBL" id="TCS63700.1"/>
    </source>
</evidence>
<evidence type="ECO:0000256" key="7">
    <source>
        <dbReference type="RuleBase" id="RU003797"/>
    </source>
</evidence>
<dbReference type="Proteomes" id="UP000702954">
    <property type="component" value="Unassembled WGS sequence"/>
</dbReference>
<keyword evidence="12" id="KW-1185">Reference proteome</keyword>
<dbReference type="GO" id="GO:0008237">
    <property type="term" value="F:metallopeptidase activity"/>
    <property type="evidence" value="ECO:0007669"/>
    <property type="project" value="UniProtKB-KW"/>
</dbReference>
<name>A0A4R3JG66_9FIRM</name>
<dbReference type="Pfam" id="PF20582">
    <property type="entry name" value="UPF0758_N"/>
    <property type="match status" value="1"/>
</dbReference>
<dbReference type="EMBL" id="BHEO01000008">
    <property type="protein sequence ID" value="GBU06158.1"/>
    <property type="molecule type" value="Genomic_DNA"/>
</dbReference>
<accession>A0A4R3JG66</accession>
<sequence length="231" mass="26211">MNQNCTIREIISEERPYEKCEQYGAGNLTDVELLAILLRTGTKGHSVLELARKILYPVYWQDGILNIHHWTMEQLMQIKGIGKIKAIQILCLSELAKRLSKADAYQGLDFRTPSSIAEYYMEDMRHRTQEHMKLLMLNTKAKLLGETTISKGTVNASLLTPRELFIEALQKNAVSIILLHNHPSGDPTPSREDLLITKRIKEAGSLIGIELLDHIIIGNNCYISFAEQELI</sequence>
<comment type="similarity">
    <text evidence="1 7">Belongs to the UPF0758 family.</text>
</comment>
<dbReference type="InterPro" id="IPR025657">
    <property type="entry name" value="RadC_JAB"/>
</dbReference>
<protein>
    <submittedName>
        <fullName evidence="10">DNA replication and repair protein RadC</fullName>
    </submittedName>
    <submittedName>
        <fullName evidence="9">UPF0758 protein</fullName>
    </submittedName>
</protein>
<comment type="caution">
    <text evidence="10">The sequence shown here is derived from an EMBL/GenBank/DDBJ whole genome shotgun (WGS) entry which is preliminary data.</text>
</comment>
<dbReference type="PANTHER" id="PTHR30471">
    <property type="entry name" value="DNA REPAIR PROTEIN RADC"/>
    <property type="match status" value="1"/>
</dbReference>
<dbReference type="CDD" id="cd08071">
    <property type="entry name" value="MPN_DUF2466"/>
    <property type="match status" value="1"/>
</dbReference>
<dbReference type="PANTHER" id="PTHR30471:SF3">
    <property type="entry name" value="UPF0758 PROTEIN YEES-RELATED"/>
    <property type="match status" value="1"/>
</dbReference>
<gene>
    <name evidence="10" type="ORF">EDD74_12812</name>
    <name evidence="9" type="ORF">FAEUMB_26990</name>
</gene>
<evidence type="ECO:0000256" key="3">
    <source>
        <dbReference type="ARBA" id="ARBA00022723"/>
    </source>
</evidence>
<feature type="domain" description="MPN" evidence="8">
    <location>
        <begin position="109"/>
        <end position="231"/>
    </location>
</feature>
<dbReference type="InterPro" id="IPR046778">
    <property type="entry name" value="UPF0758_N"/>
</dbReference>
<dbReference type="GO" id="GO:0006508">
    <property type="term" value="P:proteolysis"/>
    <property type="evidence" value="ECO:0007669"/>
    <property type="project" value="UniProtKB-KW"/>
</dbReference>
<evidence type="ECO:0000256" key="1">
    <source>
        <dbReference type="ARBA" id="ARBA00010243"/>
    </source>
</evidence>
<evidence type="ECO:0000256" key="6">
    <source>
        <dbReference type="ARBA" id="ARBA00023049"/>
    </source>
</evidence>
<dbReference type="RefSeq" id="WP_008975732.1">
    <property type="nucleotide sequence ID" value="NZ_AP031411.1"/>
</dbReference>
<keyword evidence="4" id="KW-0378">Hydrolase</keyword>
<dbReference type="Gene3D" id="3.40.140.10">
    <property type="entry name" value="Cytidine Deaminase, domain 2"/>
    <property type="match status" value="1"/>
</dbReference>
<keyword evidence="3" id="KW-0479">Metal-binding</keyword>
<reference evidence="10 11" key="2">
    <citation type="submission" date="2019-03" db="EMBL/GenBank/DDBJ databases">
        <title>Genomic Encyclopedia of Type Strains, Phase IV (KMG-IV): sequencing the most valuable type-strain genomes for metagenomic binning, comparative biology and taxonomic classification.</title>
        <authorList>
            <person name="Goeker M."/>
        </authorList>
    </citation>
    <scope>NUCLEOTIDE SEQUENCE [LARGE SCALE GENOMIC DNA]</scope>
    <source>
        <strain evidence="10 11">DSM 103426</strain>
    </source>
</reference>
<evidence type="ECO:0000256" key="4">
    <source>
        <dbReference type="ARBA" id="ARBA00022801"/>
    </source>
</evidence>
<dbReference type="AlphaFoldDB" id="A0A4R3JG66"/>
<proteinExistence type="inferred from homology"/>